<feature type="compositionally biased region" description="Basic and acidic residues" evidence="1">
    <location>
        <begin position="122"/>
        <end position="142"/>
    </location>
</feature>
<dbReference type="PANTHER" id="PTHR13992">
    <property type="entry name" value="NUCLEAR RECEPTOR CO-REPRESSOR RELATED NCOR"/>
    <property type="match status" value="1"/>
</dbReference>
<feature type="compositionally biased region" description="Low complexity" evidence="1">
    <location>
        <begin position="33"/>
        <end position="49"/>
    </location>
</feature>
<feature type="region of interest" description="Disordered" evidence="1">
    <location>
        <begin position="358"/>
        <end position="377"/>
    </location>
</feature>
<dbReference type="Gene3D" id="1.20.58.1880">
    <property type="match status" value="2"/>
</dbReference>
<dbReference type="PROSITE" id="PS51293">
    <property type="entry name" value="SANT"/>
    <property type="match status" value="3"/>
</dbReference>
<feature type="region of interest" description="Disordered" evidence="1">
    <location>
        <begin position="1315"/>
        <end position="1360"/>
    </location>
</feature>
<gene>
    <name evidence="4" type="ORF">BCR42DRAFT_25672</name>
</gene>
<feature type="domain" description="SANT" evidence="2">
    <location>
        <begin position="1256"/>
        <end position="1307"/>
    </location>
</feature>
<feature type="region of interest" description="Disordered" evidence="1">
    <location>
        <begin position="859"/>
        <end position="892"/>
    </location>
</feature>
<feature type="compositionally biased region" description="Polar residues" evidence="1">
    <location>
        <begin position="1318"/>
        <end position="1349"/>
    </location>
</feature>
<sequence>MSTNESTSSRGTLSRSRSRSRSRSPTYNNGRFPPRYSSRYESYTYRPRSGMTAAIDDYWELRDRGRDRERERDRSMVMIRDERYMRGRRYSPYYRDEPPPPHHYGPSRDYGKPSSLSSSTSLRRENSHERTSVQSTKPKDDSSISGSSNKPTTATTPTFDNYPSRYSDWREREWDRDRDRDRRYRDEDRRREFDRRNRDRDSYGVRDPRYDSPGYAGGPSTLNYHPPPFGRDSYRPGGREREPSSPGTHSYYDRDSRDRFDDRDLYRPVSSRGSSIDLDQYRNSRVFRPVIENSGSIGAGVNDRNITGWRASGHDRERDNSGNSILGTGGPTSYSSSSSSSSSSKDGNNALDAKVDDIIGTGDQNSGPTSSDDTGKSSTAYTILTEIHSVTPPDKDNGDCEVEDSELPRNVEQHEDLTTVLAQQNQHEGPTTILSQQNQKNKSTMKPTPLRIDISLPSKSSFNDFMDMEVPKPTSSSSPNASSRSAAISALSSISSSPSTSLPPASSKLVPTPLASTAPPVDPNEQPSSPSSSSSSSSPPLISLAEGTAEPLVVSLSAKKHDVVKPEPFPEPPTMTAAKVNLETDTSPLVTSTLHFGGLTYRNSSTPISTDDTKENLEPNTGNQINSGPVMSQQQIVARIDEIENSITKYEEMLEQVSKREATSKHIEQQQKEDWQQQSEGSSSPIETKDNDNGIKQETATAKTLALQAISGICQPLTDIQNSSCNDSSIMRRRPQILVDQIRIDNDTIDNTLADMIISTNRNLAMENSRLVGGWQGNPTQEDDWLVETKWMAPLYGKLQDYPCYKENIATFSKLKATMVSCLASRERQLKHKERRLKREFKEIYNQWKNKNMALDRTRIQERQGLDRYGGSGSSNGYRSSTRRNRGPEEESDEYIDGVIFTGNHSALQFGTDGAMTPFGRASGKGGWTSDAARSEAELLEIIQSLESAEMRNPELRAAKTTATIPPMILDAKLRAQTYDDRSGLVQNPLVYYHTGTETEDLWNQQEMTAFMESYMQYPKQFDKVSAAVQTKTASQCVLFYYRKKTKIDFKALMRKGKRGKSRRRERLAAAIKRATGDTSTNTRTGKNKGSALMADIGQAQVSRKAKEKKESETKSKELRELEEANAYWEGVAERRRAKRPTSNPATTSRTNDVNDDYGSTVSGDYAMKRRLGKRKGRSPRFSVANIPDSGLVFPDDETTVSTTAAAPTAAPVASKSKSFKHTHQIQSMERSHSHHDMRGSMNSGVDEHESNPANVATAKWTNHDKLTAVEAFKLLGRDFVKVSEMLGNKTDDQCRNFYFNHKRKFGSNAFGEEASDYSGNSGATSPSTSTSNPKINTSRQSFNMATATRNERSDLKAEEEDAAATLVGLFEMGGNRDHSGGATPSSALSSPSVSFLTGETAPTQPSKHMAILQQPQQSKGRRRARTTSGKMDITATSGSWTGGDLGMAVHENNAGIGKWTTPDIKRGTNSSYWSVSERSEFNKCLELYGRDWTKIANALTTKTMVQVRNFYHNNEEKLRLDKVALRRESIRSLPTESLLGSPHNNSNRSSSKLEMDQQRIMPPMGTSFDNRIPSSSIYLQPEPIPTLSSPQPSYDAPPPMLSHHSSYGQQAESASYHSLATGPRAGYFNPSSSSAATKFTQPGARDRPPYSSINTSYYPENYSNSNISNISDHTAISPPPHRQRPQSAPTKRRNVLDVTLATSPTGVTRVSDLLNSNDEPAETNNQNSWETWFGS</sequence>
<feature type="region of interest" description="Disordered" evidence="1">
    <location>
        <begin position="1"/>
        <end position="162"/>
    </location>
</feature>
<feature type="compositionally biased region" description="Low complexity" evidence="1">
    <location>
        <begin position="1655"/>
        <end position="1672"/>
    </location>
</feature>
<feature type="region of interest" description="Disordered" evidence="1">
    <location>
        <begin position="424"/>
        <end position="543"/>
    </location>
</feature>
<feature type="compositionally biased region" description="Polar residues" evidence="1">
    <location>
        <begin position="1427"/>
        <end position="1440"/>
    </location>
</feature>
<evidence type="ECO:0000256" key="1">
    <source>
        <dbReference type="SAM" id="MobiDB-lite"/>
    </source>
</evidence>
<dbReference type="GO" id="GO:0006357">
    <property type="term" value="P:regulation of transcription by RNA polymerase II"/>
    <property type="evidence" value="ECO:0007669"/>
    <property type="project" value="TreeGrafter"/>
</dbReference>
<feature type="compositionally biased region" description="Low complexity" evidence="1">
    <location>
        <begin position="527"/>
        <end position="540"/>
    </location>
</feature>
<feature type="region of interest" description="Disordered" evidence="1">
    <location>
        <begin position="1535"/>
        <end position="1616"/>
    </location>
</feature>
<evidence type="ECO:0000259" key="2">
    <source>
        <dbReference type="PROSITE" id="PS51293"/>
    </source>
</evidence>
<dbReference type="OrthoDB" id="10258692at2759"/>
<feature type="compositionally biased region" description="Basic and acidic residues" evidence="1">
    <location>
        <begin position="1230"/>
        <end position="1239"/>
    </location>
</feature>
<feature type="compositionally biased region" description="Low complexity" evidence="1">
    <location>
        <begin position="1200"/>
        <end position="1217"/>
    </location>
</feature>
<comment type="caution">
    <text evidence="4">The sequence shown here is derived from an EMBL/GenBank/DDBJ whole genome shotgun (WGS) entry which is preliminary data.</text>
</comment>
<dbReference type="Gene3D" id="1.10.10.60">
    <property type="entry name" value="Homeodomain-like"/>
    <property type="match status" value="1"/>
</dbReference>
<feature type="compositionally biased region" description="Basic and acidic residues" evidence="1">
    <location>
        <begin position="661"/>
        <end position="675"/>
    </location>
</feature>
<feature type="compositionally biased region" description="Low complexity" evidence="1">
    <location>
        <begin position="1381"/>
        <end position="1398"/>
    </location>
</feature>
<dbReference type="STRING" id="90262.A0A1X2IIG4"/>
<proteinExistence type="predicted"/>
<feature type="domain" description="HTH myb-type" evidence="3">
    <location>
        <begin position="1462"/>
        <end position="1520"/>
    </location>
</feature>
<dbReference type="GO" id="GO:0034967">
    <property type="term" value="C:Set3 complex"/>
    <property type="evidence" value="ECO:0007669"/>
    <property type="project" value="TreeGrafter"/>
</dbReference>
<feature type="region of interest" description="Disordered" evidence="1">
    <location>
        <begin position="1710"/>
        <end position="1736"/>
    </location>
</feature>
<dbReference type="PANTHER" id="PTHR13992:SF39">
    <property type="entry name" value="SMRTER, ISOFORM G"/>
    <property type="match status" value="1"/>
</dbReference>
<reference evidence="4 5" key="1">
    <citation type="submission" date="2016-07" db="EMBL/GenBank/DDBJ databases">
        <title>Pervasive Adenine N6-methylation of Active Genes in Fungi.</title>
        <authorList>
            <consortium name="DOE Joint Genome Institute"/>
            <person name="Mondo S.J."/>
            <person name="Dannebaum R.O."/>
            <person name="Kuo R.C."/>
            <person name="Labutti K."/>
            <person name="Haridas S."/>
            <person name="Kuo A."/>
            <person name="Salamov A."/>
            <person name="Ahrendt S.R."/>
            <person name="Lipzen A."/>
            <person name="Sullivan W."/>
            <person name="Andreopoulos W.B."/>
            <person name="Clum A."/>
            <person name="Lindquist E."/>
            <person name="Daum C."/>
            <person name="Ramamoorthy G.K."/>
            <person name="Gryganskyi A."/>
            <person name="Culley D."/>
            <person name="Magnuson J.K."/>
            <person name="James T.Y."/>
            <person name="O'Malley M.A."/>
            <person name="Stajich J.E."/>
            <person name="Spatafora J.W."/>
            <person name="Visel A."/>
            <person name="Grigoriev I.V."/>
        </authorList>
    </citation>
    <scope>NUCLEOTIDE SEQUENCE [LARGE SCALE GENOMIC DNA]</scope>
    <source>
        <strain evidence="4 5">NRRL 1336</strain>
    </source>
</reference>
<protein>
    <recommendedName>
        <fullName evidence="6">SANT domain-containing protein</fullName>
    </recommendedName>
</protein>
<feature type="compositionally biased region" description="Basic and acidic residues" evidence="1">
    <location>
        <begin position="195"/>
        <end position="210"/>
    </location>
</feature>
<feature type="region of interest" description="Disordered" evidence="1">
    <location>
        <begin position="1075"/>
        <end position="1119"/>
    </location>
</feature>
<feature type="compositionally biased region" description="Polar residues" evidence="1">
    <location>
        <begin position="1604"/>
        <end position="1616"/>
    </location>
</feature>
<dbReference type="InterPro" id="IPR017930">
    <property type="entry name" value="Myb_dom"/>
</dbReference>
<dbReference type="SMART" id="SM00717">
    <property type="entry name" value="SANT"/>
    <property type="match status" value="3"/>
</dbReference>
<name>A0A1X2IIG4_9FUNG</name>
<dbReference type="InterPro" id="IPR001005">
    <property type="entry name" value="SANT/Myb"/>
</dbReference>
<feature type="region of interest" description="Disordered" evidence="1">
    <location>
        <begin position="294"/>
        <end position="350"/>
    </location>
</feature>
<feature type="compositionally biased region" description="Polar residues" evidence="1">
    <location>
        <begin position="1630"/>
        <end position="1641"/>
    </location>
</feature>
<evidence type="ECO:0000259" key="3">
    <source>
        <dbReference type="PROSITE" id="PS51294"/>
    </source>
</evidence>
<evidence type="ECO:0008006" key="6">
    <source>
        <dbReference type="Google" id="ProtNLM"/>
    </source>
</evidence>
<dbReference type="InterPro" id="IPR009057">
    <property type="entry name" value="Homeodomain-like_sf"/>
</dbReference>
<dbReference type="SUPFAM" id="SSF46689">
    <property type="entry name" value="Homeodomain-like"/>
    <property type="match status" value="3"/>
</dbReference>
<accession>A0A1X2IIG4</accession>
<feature type="region of interest" description="Disordered" evidence="1">
    <location>
        <begin position="195"/>
        <end position="275"/>
    </location>
</feature>
<feature type="compositionally biased region" description="Basic and acidic residues" evidence="1">
    <location>
        <begin position="251"/>
        <end position="266"/>
    </location>
</feature>
<feature type="region of interest" description="Disordered" evidence="1">
    <location>
        <begin position="1628"/>
        <end position="1696"/>
    </location>
</feature>
<dbReference type="PROSITE" id="PS51294">
    <property type="entry name" value="HTH_MYB"/>
    <property type="match status" value="1"/>
</dbReference>
<feature type="domain" description="SANT" evidence="2">
    <location>
        <begin position="1474"/>
        <end position="1520"/>
    </location>
</feature>
<feature type="compositionally biased region" description="Basic and acidic residues" evidence="1">
    <location>
        <begin position="59"/>
        <end position="85"/>
    </location>
</feature>
<feature type="compositionally biased region" description="Basic and acidic residues" evidence="1">
    <location>
        <begin position="1108"/>
        <end position="1119"/>
    </location>
</feature>
<feature type="compositionally biased region" description="Polar residues" evidence="1">
    <location>
        <begin position="362"/>
        <end position="377"/>
    </location>
</feature>
<feature type="region of interest" description="Disordered" evidence="1">
    <location>
        <begin position="1373"/>
        <end position="1440"/>
    </location>
</feature>
<dbReference type="EMBL" id="MCGE01000010">
    <property type="protein sequence ID" value="ORZ17083.1"/>
    <property type="molecule type" value="Genomic_DNA"/>
</dbReference>
<dbReference type="Proteomes" id="UP000193560">
    <property type="component" value="Unassembled WGS sequence"/>
</dbReference>
<feature type="compositionally biased region" description="Low complexity" evidence="1">
    <location>
        <begin position="333"/>
        <end position="344"/>
    </location>
</feature>
<dbReference type="InterPro" id="IPR051571">
    <property type="entry name" value="N-CoR_corepressor"/>
</dbReference>
<evidence type="ECO:0000313" key="4">
    <source>
        <dbReference type="EMBL" id="ORZ17083.1"/>
    </source>
</evidence>
<feature type="compositionally biased region" description="Polar residues" evidence="1">
    <location>
        <begin position="1141"/>
        <end position="1163"/>
    </location>
</feature>
<dbReference type="InterPro" id="IPR017884">
    <property type="entry name" value="SANT_dom"/>
</dbReference>
<dbReference type="CDD" id="cd00167">
    <property type="entry name" value="SANT"/>
    <property type="match status" value="3"/>
</dbReference>
<dbReference type="Pfam" id="PF00249">
    <property type="entry name" value="Myb_DNA-binding"/>
    <property type="match status" value="2"/>
</dbReference>
<feature type="domain" description="SANT" evidence="2">
    <location>
        <begin position="998"/>
        <end position="1049"/>
    </location>
</feature>
<feature type="compositionally biased region" description="Low complexity" evidence="1">
    <location>
        <begin position="473"/>
        <end position="507"/>
    </location>
</feature>
<feature type="compositionally biased region" description="Polar residues" evidence="1">
    <location>
        <begin position="424"/>
        <end position="446"/>
    </location>
</feature>
<feature type="compositionally biased region" description="Low complexity" evidence="1">
    <location>
        <begin position="1"/>
        <end position="15"/>
    </location>
</feature>
<keyword evidence="5" id="KW-1185">Reference proteome</keyword>
<evidence type="ECO:0000313" key="5">
    <source>
        <dbReference type="Proteomes" id="UP000193560"/>
    </source>
</evidence>
<feature type="compositionally biased region" description="Basic and acidic residues" evidence="1">
    <location>
        <begin position="232"/>
        <end position="243"/>
    </location>
</feature>
<feature type="compositionally biased region" description="Basic residues" evidence="1">
    <location>
        <begin position="1169"/>
        <end position="1179"/>
    </location>
</feature>
<feature type="compositionally biased region" description="Polar residues" evidence="1">
    <location>
        <begin position="143"/>
        <end position="161"/>
    </location>
</feature>
<organism evidence="4 5">
    <name type="scientific">Absidia repens</name>
    <dbReference type="NCBI Taxonomy" id="90262"/>
    <lineage>
        <taxon>Eukaryota</taxon>
        <taxon>Fungi</taxon>
        <taxon>Fungi incertae sedis</taxon>
        <taxon>Mucoromycota</taxon>
        <taxon>Mucoromycotina</taxon>
        <taxon>Mucoromycetes</taxon>
        <taxon>Mucorales</taxon>
        <taxon>Cunninghamellaceae</taxon>
        <taxon>Absidia</taxon>
    </lineage>
</organism>
<feature type="region of interest" description="Disordered" evidence="1">
    <location>
        <begin position="661"/>
        <end position="693"/>
    </location>
</feature>
<feature type="compositionally biased region" description="Polar residues" evidence="1">
    <location>
        <begin position="1568"/>
        <end position="1579"/>
    </location>
</feature>
<feature type="region of interest" description="Disordered" evidence="1">
    <location>
        <begin position="1133"/>
        <end position="1252"/>
    </location>
</feature>